<sequence length="331" mass="36096">MWLRKLLYYPLSIALTIASPAPVVRGQPGGAPWLAIDSNFPDPSFLQAPDGRWYAFGTNGNNRRVQVAVSLDFHTWNLTDIEALPTLAPWETAIDHWAPDVIQRDDGRYVMYYSGEARSRLRHHCVGVAISASTSPLGPYIPNDEPLSCRLNDGGSIDPAGFRDPADGSRYVLFKLDGNSVGNGGDCNNGNPPILDTPIMLQPVEEDGFTLRGDAVEILHRVTEDGDGPLVEAPSLVFVGGMYYLFYSTHCYTDVLYDVRFATADSLGGPFEKGNESLVRTGEFNLTSPGGGTVWAGDEGPRILFHGFCGEEVRCTYAAELEIGDGDVRFV</sequence>
<keyword evidence="3 5" id="KW-0378">Hydrolase</keyword>
<evidence type="ECO:0000256" key="3">
    <source>
        <dbReference type="ARBA" id="ARBA00022801"/>
    </source>
</evidence>
<evidence type="ECO:0000256" key="2">
    <source>
        <dbReference type="ARBA" id="ARBA00022729"/>
    </source>
</evidence>
<dbReference type="EMBL" id="JBFXLU010000104">
    <property type="protein sequence ID" value="KAL2841891.1"/>
    <property type="molecule type" value="Genomic_DNA"/>
</dbReference>
<keyword evidence="8" id="KW-1185">Reference proteome</keyword>
<gene>
    <name evidence="7" type="ORF">BJY01DRAFT_217000</name>
</gene>
<dbReference type="Gene3D" id="2.115.10.20">
    <property type="entry name" value="Glycosyl hydrolase domain, family 43"/>
    <property type="match status" value="1"/>
</dbReference>
<protein>
    <submittedName>
        <fullName evidence="7">Endo-arabinase</fullName>
    </submittedName>
</protein>
<name>A0ABR4JPB7_9EURO</name>
<evidence type="ECO:0000313" key="7">
    <source>
        <dbReference type="EMBL" id="KAL2841891.1"/>
    </source>
</evidence>
<accession>A0ABR4JPB7</accession>
<comment type="similarity">
    <text evidence="1 5">Belongs to the glycosyl hydrolase 43 family.</text>
</comment>
<evidence type="ECO:0000256" key="6">
    <source>
        <dbReference type="SAM" id="SignalP"/>
    </source>
</evidence>
<dbReference type="InterPro" id="IPR006710">
    <property type="entry name" value="Glyco_hydro_43"/>
</dbReference>
<organism evidence="7 8">
    <name type="scientific">Aspergillus pseudoustus</name>
    <dbReference type="NCBI Taxonomy" id="1810923"/>
    <lineage>
        <taxon>Eukaryota</taxon>
        <taxon>Fungi</taxon>
        <taxon>Dikarya</taxon>
        <taxon>Ascomycota</taxon>
        <taxon>Pezizomycotina</taxon>
        <taxon>Eurotiomycetes</taxon>
        <taxon>Eurotiomycetidae</taxon>
        <taxon>Eurotiales</taxon>
        <taxon>Aspergillaceae</taxon>
        <taxon>Aspergillus</taxon>
        <taxon>Aspergillus subgen. Nidulantes</taxon>
    </lineage>
</organism>
<dbReference type="Pfam" id="PF04616">
    <property type="entry name" value="Glyco_hydro_43"/>
    <property type="match status" value="1"/>
</dbReference>
<evidence type="ECO:0000256" key="5">
    <source>
        <dbReference type="RuleBase" id="RU361187"/>
    </source>
</evidence>
<evidence type="ECO:0000256" key="4">
    <source>
        <dbReference type="ARBA" id="ARBA00023295"/>
    </source>
</evidence>
<dbReference type="InterPro" id="IPR051795">
    <property type="entry name" value="Glycosyl_Hydrlase_43"/>
</dbReference>
<dbReference type="Proteomes" id="UP001610446">
    <property type="component" value="Unassembled WGS sequence"/>
</dbReference>
<reference evidence="7 8" key="1">
    <citation type="submission" date="2024-07" db="EMBL/GenBank/DDBJ databases">
        <title>Section-level genome sequencing and comparative genomics of Aspergillus sections Usti and Cavernicolus.</title>
        <authorList>
            <consortium name="Lawrence Berkeley National Laboratory"/>
            <person name="Nybo J.L."/>
            <person name="Vesth T.C."/>
            <person name="Theobald S."/>
            <person name="Frisvad J.C."/>
            <person name="Larsen T.O."/>
            <person name="Kjaerboelling I."/>
            <person name="Rothschild-Mancinelli K."/>
            <person name="Lyhne E.K."/>
            <person name="Kogle M.E."/>
            <person name="Barry K."/>
            <person name="Clum A."/>
            <person name="Na H."/>
            <person name="Ledsgaard L."/>
            <person name="Lin J."/>
            <person name="Lipzen A."/>
            <person name="Kuo A."/>
            <person name="Riley R."/>
            <person name="Mondo S."/>
            <person name="Labutti K."/>
            <person name="Haridas S."/>
            <person name="Pangalinan J."/>
            <person name="Salamov A.A."/>
            <person name="Simmons B.A."/>
            <person name="Magnuson J.K."/>
            <person name="Chen J."/>
            <person name="Drula E."/>
            <person name="Henrissat B."/>
            <person name="Wiebenga A."/>
            <person name="Lubbers R.J."/>
            <person name="Gomes A.C."/>
            <person name="Makela M.R."/>
            <person name="Stajich J."/>
            <person name="Grigoriev I.V."/>
            <person name="Mortensen U.H."/>
            <person name="De Vries R.P."/>
            <person name="Baker S.E."/>
            <person name="Andersen M.R."/>
        </authorList>
    </citation>
    <scope>NUCLEOTIDE SEQUENCE [LARGE SCALE GENOMIC DNA]</scope>
    <source>
        <strain evidence="7 8">CBS 123904</strain>
    </source>
</reference>
<dbReference type="PANTHER" id="PTHR42812">
    <property type="entry name" value="BETA-XYLOSIDASE"/>
    <property type="match status" value="1"/>
</dbReference>
<comment type="caution">
    <text evidence="7">The sequence shown here is derived from an EMBL/GenBank/DDBJ whole genome shotgun (WGS) entry which is preliminary data.</text>
</comment>
<keyword evidence="2 6" id="KW-0732">Signal</keyword>
<evidence type="ECO:0000256" key="1">
    <source>
        <dbReference type="ARBA" id="ARBA00009865"/>
    </source>
</evidence>
<keyword evidence="4 5" id="KW-0326">Glycosidase</keyword>
<dbReference type="InterPro" id="IPR023296">
    <property type="entry name" value="Glyco_hydro_beta-prop_sf"/>
</dbReference>
<dbReference type="SUPFAM" id="SSF75005">
    <property type="entry name" value="Arabinanase/levansucrase/invertase"/>
    <property type="match status" value="1"/>
</dbReference>
<evidence type="ECO:0000313" key="8">
    <source>
        <dbReference type="Proteomes" id="UP001610446"/>
    </source>
</evidence>
<feature type="signal peptide" evidence="6">
    <location>
        <begin position="1"/>
        <end position="26"/>
    </location>
</feature>
<dbReference type="CDD" id="cd08999">
    <property type="entry name" value="GH43_ABN-like"/>
    <property type="match status" value="1"/>
</dbReference>
<feature type="chain" id="PRO_5045910185" evidence="6">
    <location>
        <begin position="27"/>
        <end position="331"/>
    </location>
</feature>
<proteinExistence type="inferred from homology"/>
<dbReference type="PANTHER" id="PTHR42812:SF5">
    <property type="entry name" value="ENDO-ARABINASE"/>
    <property type="match status" value="1"/>
</dbReference>